<dbReference type="OrthoDB" id="467414at2"/>
<keyword evidence="1" id="KW-0812">Transmembrane</keyword>
<dbReference type="InterPro" id="IPR017581">
    <property type="entry name" value="AtpR-like"/>
</dbReference>
<reference evidence="3" key="1">
    <citation type="submission" date="2016-10" db="EMBL/GenBank/DDBJ databases">
        <authorList>
            <person name="Varghese N."/>
            <person name="Submissions S."/>
        </authorList>
    </citation>
    <scope>NUCLEOTIDE SEQUENCE [LARGE SCALE GENOMIC DNA]</scope>
    <source>
        <strain evidence="3">DSM 16471</strain>
    </source>
</reference>
<keyword evidence="1" id="KW-1133">Transmembrane helix</keyword>
<name>A0A1H7FA32_9FLAO</name>
<feature type="transmembrane region" description="Helical" evidence="1">
    <location>
        <begin position="65"/>
        <end position="86"/>
    </location>
</feature>
<feature type="transmembrane region" description="Helical" evidence="1">
    <location>
        <begin position="6"/>
        <end position="28"/>
    </location>
</feature>
<organism evidence="2 3">
    <name type="scientific">Maribacter orientalis</name>
    <dbReference type="NCBI Taxonomy" id="228957"/>
    <lineage>
        <taxon>Bacteria</taxon>
        <taxon>Pseudomonadati</taxon>
        <taxon>Bacteroidota</taxon>
        <taxon>Flavobacteriia</taxon>
        <taxon>Flavobacteriales</taxon>
        <taxon>Flavobacteriaceae</taxon>
        <taxon>Maribacter</taxon>
    </lineage>
</organism>
<keyword evidence="3" id="KW-1185">Reference proteome</keyword>
<protein>
    <submittedName>
        <fullName evidence="2">F1/F0 ATPase, subunit 2</fullName>
    </submittedName>
</protein>
<evidence type="ECO:0000313" key="2">
    <source>
        <dbReference type="EMBL" id="SEK22919.1"/>
    </source>
</evidence>
<dbReference type="STRING" id="228957.SAMN04488008_10198"/>
<dbReference type="AlphaFoldDB" id="A0A1H7FA32"/>
<proteinExistence type="predicted"/>
<keyword evidence="1" id="KW-0472">Membrane</keyword>
<dbReference type="RefSeq" id="WP_091618668.1">
    <property type="nucleotide sequence ID" value="NZ_FNZN01000001.1"/>
</dbReference>
<gene>
    <name evidence="2" type="ORF">SAMN04488008_10198</name>
</gene>
<accession>A0A1H7FA32</accession>
<dbReference type="EMBL" id="FNZN01000001">
    <property type="protein sequence ID" value="SEK22919.1"/>
    <property type="molecule type" value="Genomic_DNA"/>
</dbReference>
<sequence>MNDYLFSVLVFIVGLALGTLFFGGLWLTVRKALTSKKPTLWFLGSLFLRVGITMLGFYYVAMGDWINMLICLLGFVIARFMVLNFAKTKDKKEVELKKES</sequence>
<dbReference type="Pfam" id="PF12966">
    <property type="entry name" value="AtpR"/>
    <property type="match status" value="1"/>
</dbReference>
<feature type="transmembrane region" description="Helical" evidence="1">
    <location>
        <begin position="40"/>
        <end position="59"/>
    </location>
</feature>
<evidence type="ECO:0000256" key="1">
    <source>
        <dbReference type="SAM" id="Phobius"/>
    </source>
</evidence>
<evidence type="ECO:0000313" key="3">
    <source>
        <dbReference type="Proteomes" id="UP000198990"/>
    </source>
</evidence>
<dbReference type="NCBIfam" id="TIGR03165">
    <property type="entry name" value="F1F0_chp_2"/>
    <property type="match status" value="1"/>
</dbReference>
<dbReference type="Proteomes" id="UP000198990">
    <property type="component" value="Unassembled WGS sequence"/>
</dbReference>